<evidence type="ECO:0000313" key="5">
    <source>
        <dbReference type="EMBL" id="KAA5477341.1"/>
    </source>
</evidence>
<reference evidence="11 12" key="2">
    <citation type="journal article" date="2019" name="Nat. Med.">
        <title>A library of human gut bacterial isolates paired with longitudinal multiomics data enables mechanistic microbiome research.</title>
        <authorList>
            <person name="Poyet M."/>
            <person name="Groussin M."/>
            <person name="Gibbons S.M."/>
            <person name="Avila-Pacheco J."/>
            <person name="Jiang X."/>
            <person name="Kearney S.M."/>
            <person name="Perrotta A.R."/>
            <person name="Berdy B."/>
            <person name="Zhao S."/>
            <person name="Lieberman T.D."/>
            <person name="Swanson P.K."/>
            <person name="Smith M."/>
            <person name="Roesemann S."/>
            <person name="Alexander J.E."/>
            <person name="Rich S.A."/>
            <person name="Livny J."/>
            <person name="Vlamakis H."/>
            <person name="Clish C."/>
            <person name="Bullock K."/>
            <person name="Deik A."/>
            <person name="Scott J."/>
            <person name="Pierce K.A."/>
            <person name="Xavier R.J."/>
            <person name="Alm E.J."/>
        </authorList>
    </citation>
    <scope>NUCLEOTIDE SEQUENCE [LARGE SCALE GENOMIC DNA]</scope>
    <source>
        <strain evidence="6 11">BIOML-A19</strain>
        <strain evidence="5 12">BIOML-A25</strain>
        <strain evidence="4 13">BIOML-A31</strain>
    </source>
</reference>
<dbReference type="Proteomes" id="UP000368418">
    <property type="component" value="Unassembled WGS sequence"/>
</dbReference>
<dbReference type="EMBL" id="VVYJ01000005">
    <property type="protein sequence ID" value="KAA5477341.1"/>
    <property type="molecule type" value="Genomic_DNA"/>
</dbReference>
<dbReference type="Gene3D" id="3.90.25.10">
    <property type="entry name" value="UDP-galactose 4-epimerase, domain 1"/>
    <property type="match status" value="1"/>
</dbReference>
<dbReference type="PANTHER" id="PTHR43103">
    <property type="entry name" value="NUCLEOSIDE-DIPHOSPHATE-SUGAR EPIMERASE"/>
    <property type="match status" value="1"/>
</dbReference>
<dbReference type="Proteomes" id="UP000475905">
    <property type="component" value="Unassembled WGS sequence"/>
</dbReference>
<dbReference type="Proteomes" id="UP000427825">
    <property type="component" value="Unassembled WGS sequence"/>
</dbReference>
<sequence length="299" mass="32604">MKNVIVTGANGFIGNSLIKKLIENNVKVVAVDISFAAPRLPETDLITKIEATVDASLADKIPAGEYDAFYHLAWRGVNGAEKADPTIQLANIQMAIDCANICKKLSVKKYLCAGTVAENATYSLPNLQATSGGMMYGVAKHACHLMVDDYCKNIGQQFVWMQFSNIYGVGNKTGNLVSYTLGELLAGKEATFGPGLQPYDFIYVEDLIEAVYRLGAHETKKAFYYIGSGSPRILKGYLLRIGELAGYADKIGIGIRPDDGIKYTIEMFDNSDLVEAIGNYVSTGFDYGINKTITWLKSL</sequence>
<dbReference type="AlphaFoldDB" id="A0A412FUD6"/>
<keyword evidence="1" id="KW-0521">NADP</keyword>
<evidence type="ECO:0000259" key="3">
    <source>
        <dbReference type="Pfam" id="PF01370"/>
    </source>
</evidence>
<dbReference type="EMBL" id="QSJD01000005">
    <property type="protein sequence ID" value="RHD51624.1"/>
    <property type="molecule type" value="Genomic_DNA"/>
</dbReference>
<comment type="caution">
    <text evidence="7">The sequence shown here is derived from an EMBL/GenBank/DDBJ whole genome shotgun (WGS) entry which is preliminary data.</text>
</comment>
<dbReference type="EMBL" id="VVYP01000001">
    <property type="protein sequence ID" value="KAA5466431.1"/>
    <property type="molecule type" value="Genomic_DNA"/>
</dbReference>
<evidence type="ECO:0000256" key="1">
    <source>
        <dbReference type="ARBA" id="ARBA00022857"/>
    </source>
</evidence>
<dbReference type="RefSeq" id="WP_005675982.1">
    <property type="nucleotide sequence ID" value="NZ_CACRTB010000035.1"/>
</dbReference>
<evidence type="ECO:0000256" key="2">
    <source>
        <dbReference type="ARBA" id="ARBA00023277"/>
    </source>
</evidence>
<protein>
    <submittedName>
        <fullName evidence="7">NAD(P)-dependent oxidoreductase</fullName>
    </submittedName>
</protein>
<evidence type="ECO:0000313" key="7">
    <source>
        <dbReference type="EMBL" id="RGR71689.1"/>
    </source>
</evidence>
<dbReference type="Proteomes" id="UP000284689">
    <property type="component" value="Unassembled WGS sequence"/>
</dbReference>
<dbReference type="PANTHER" id="PTHR43103:SF3">
    <property type="entry name" value="ADP-L-GLYCERO-D-MANNO-HEPTOSE-6-EPIMERASE"/>
    <property type="match status" value="1"/>
</dbReference>
<proteinExistence type="predicted"/>
<evidence type="ECO:0000313" key="8">
    <source>
        <dbReference type="EMBL" id="RHD51624.1"/>
    </source>
</evidence>
<accession>A0A412FUD6</accession>
<dbReference type="Pfam" id="PF01370">
    <property type="entry name" value="Epimerase"/>
    <property type="match status" value="1"/>
</dbReference>
<evidence type="ECO:0000313" key="6">
    <source>
        <dbReference type="EMBL" id="KAA5498463.1"/>
    </source>
</evidence>
<feature type="domain" description="NAD-dependent epimerase/dehydratase" evidence="3">
    <location>
        <begin position="4"/>
        <end position="221"/>
    </location>
</feature>
<name>A0A412FUD6_9BACE</name>
<dbReference type="Gene3D" id="3.40.50.720">
    <property type="entry name" value="NAD(P)-binding Rossmann-like Domain"/>
    <property type="match status" value="1"/>
</dbReference>
<keyword evidence="2" id="KW-0119">Carbohydrate metabolism</keyword>
<dbReference type="SUPFAM" id="SSF51735">
    <property type="entry name" value="NAD(P)-binding Rossmann-fold domains"/>
    <property type="match status" value="1"/>
</dbReference>
<dbReference type="KEGG" id="bcac:CGC64_13045"/>
<gene>
    <name evidence="8" type="ORF">DW794_05255</name>
    <name evidence="7" type="ORF">DWY26_09890</name>
    <name evidence="6" type="ORF">F2Y31_10980</name>
    <name evidence="4" type="ORF">F2Y36_00815</name>
    <name evidence="5" type="ORF">F2Y39_11325</name>
</gene>
<evidence type="ECO:0000313" key="10">
    <source>
        <dbReference type="Proteomes" id="UP000284689"/>
    </source>
</evidence>
<evidence type="ECO:0000313" key="12">
    <source>
        <dbReference type="Proteomes" id="UP000427825"/>
    </source>
</evidence>
<evidence type="ECO:0000313" key="13">
    <source>
        <dbReference type="Proteomes" id="UP000475905"/>
    </source>
</evidence>
<evidence type="ECO:0000313" key="11">
    <source>
        <dbReference type="Proteomes" id="UP000368418"/>
    </source>
</evidence>
<organism evidence="7 9">
    <name type="scientific">Bacteroides caccae</name>
    <dbReference type="NCBI Taxonomy" id="47678"/>
    <lineage>
        <taxon>Bacteria</taxon>
        <taxon>Pseudomonadati</taxon>
        <taxon>Bacteroidota</taxon>
        <taxon>Bacteroidia</taxon>
        <taxon>Bacteroidales</taxon>
        <taxon>Bacteroidaceae</taxon>
        <taxon>Bacteroides</taxon>
    </lineage>
</organism>
<dbReference type="EMBL" id="VVYD01000009">
    <property type="protein sequence ID" value="KAA5498463.1"/>
    <property type="molecule type" value="Genomic_DNA"/>
</dbReference>
<evidence type="ECO:0000313" key="4">
    <source>
        <dbReference type="EMBL" id="KAA5466431.1"/>
    </source>
</evidence>
<evidence type="ECO:0000313" key="9">
    <source>
        <dbReference type="Proteomes" id="UP000284205"/>
    </source>
</evidence>
<dbReference type="InterPro" id="IPR001509">
    <property type="entry name" value="Epimerase_deHydtase"/>
</dbReference>
<dbReference type="EMBL" id="QRUO01000008">
    <property type="protein sequence ID" value="RGR71689.1"/>
    <property type="molecule type" value="Genomic_DNA"/>
</dbReference>
<dbReference type="Proteomes" id="UP000284205">
    <property type="component" value="Unassembled WGS sequence"/>
</dbReference>
<dbReference type="InterPro" id="IPR036291">
    <property type="entry name" value="NAD(P)-bd_dom_sf"/>
</dbReference>
<reference evidence="9 10" key="1">
    <citation type="submission" date="2018-08" db="EMBL/GenBank/DDBJ databases">
        <title>A genome reference for cultivated species of the human gut microbiota.</title>
        <authorList>
            <person name="Zou Y."/>
            <person name="Xue W."/>
            <person name="Luo G."/>
        </authorList>
    </citation>
    <scope>NUCLEOTIDE SEQUENCE [LARGE SCALE GENOMIC DNA]</scope>
    <source>
        <strain evidence="7 9">AF24-29LB</strain>
        <strain evidence="8 10">AM31-16AC</strain>
    </source>
</reference>